<reference evidence="1 2" key="1">
    <citation type="journal article" date="2015" name="Geomicrobiol. J.">
        <title>Caldisalinibacter kiritimatiensis gen. nov., sp. nov., a moderately thermohalophilic thiosulfate-reducing bacterium from a hypersaline microbial mat.</title>
        <authorList>
            <person name="Ben Hania W."/>
            <person name="Joseph M."/>
            <person name="Fiebig A."/>
            <person name="Bunk B."/>
            <person name="Klenk H.-P."/>
            <person name="Fardeau M.-L."/>
            <person name="Spring S."/>
        </authorList>
    </citation>
    <scope>NUCLEOTIDE SEQUENCE [LARGE SCALE GENOMIC DNA]</scope>
    <source>
        <strain evidence="1 2">L21-TH-D2</strain>
    </source>
</reference>
<evidence type="ECO:0000313" key="2">
    <source>
        <dbReference type="Proteomes" id="UP000013378"/>
    </source>
</evidence>
<evidence type="ECO:0000313" key="1">
    <source>
        <dbReference type="EMBL" id="EOC99704.1"/>
    </source>
</evidence>
<dbReference type="Proteomes" id="UP000013378">
    <property type="component" value="Unassembled WGS sequence"/>
</dbReference>
<accession>R1CBK9</accession>
<name>R1CBK9_9FIRM</name>
<dbReference type="EMBL" id="ARZA01000252">
    <property type="protein sequence ID" value="EOC99704.1"/>
    <property type="molecule type" value="Genomic_DNA"/>
</dbReference>
<dbReference type="AlphaFoldDB" id="R1CBK9"/>
<protein>
    <submittedName>
        <fullName evidence="1">Uncharacterized protein</fullName>
    </submittedName>
</protein>
<proteinExistence type="predicted"/>
<organism evidence="1 2">
    <name type="scientific">Caldisalinibacter kiritimatiensis</name>
    <dbReference type="NCBI Taxonomy" id="1304284"/>
    <lineage>
        <taxon>Bacteria</taxon>
        <taxon>Bacillati</taxon>
        <taxon>Bacillota</taxon>
        <taxon>Tissierellia</taxon>
        <taxon>Tissierellales</taxon>
        <taxon>Thermohalobacteraceae</taxon>
        <taxon>Caldisalinibacter</taxon>
    </lineage>
</organism>
<keyword evidence="2" id="KW-1185">Reference proteome</keyword>
<sequence>MAKEVNPFLSSILITDTTGFEPYVKENNPKFYQSQLRKAKSYAKKIKK</sequence>
<gene>
    <name evidence="1" type="ORF">L21TH_2267</name>
</gene>
<comment type="caution">
    <text evidence="1">The sequence shown here is derived from an EMBL/GenBank/DDBJ whole genome shotgun (WGS) entry which is preliminary data.</text>
</comment>